<protein>
    <recommendedName>
        <fullName evidence="8">Major facilitator superfamily (MFS) profile domain-containing protein</fullName>
    </recommendedName>
</protein>
<dbReference type="Pfam" id="PF07690">
    <property type="entry name" value="MFS_1"/>
    <property type="match status" value="1"/>
</dbReference>
<dbReference type="Gene3D" id="1.20.1250.20">
    <property type="entry name" value="MFS general substrate transporter like domains"/>
    <property type="match status" value="1"/>
</dbReference>
<feature type="transmembrane region" description="Helical" evidence="5">
    <location>
        <begin position="319"/>
        <end position="339"/>
    </location>
</feature>
<evidence type="ECO:0000313" key="6">
    <source>
        <dbReference type="EMBL" id="KAI0293359.1"/>
    </source>
</evidence>
<evidence type="ECO:0008006" key="8">
    <source>
        <dbReference type="Google" id="ProtNLM"/>
    </source>
</evidence>
<evidence type="ECO:0000256" key="3">
    <source>
        <dbReference type="ARBA" id="ARBA00022989"/>
    </source>
</evidence>
<dbReference type="Proteomes" id="UP001203297">
    <property type="component" value="Unassembled WGS sequence"/>
</dbReference>
<keyword evidence="3 5" id="KW-1133">Transmembrane helix</keyword>
<keyword evidence="2 5" id="KW-0812">Transmembrane</keyword>
<keyword evidence="7" id="KW-1185">Reference proteome</keyword>
<keyword evidence="4 5" id="KW-0472">Membrane</keyword>
<dbReference type="InterPro" id="IPR011701">
    <property type="entry name" value="MFS"/>
</dbReference>
<evidence type="ECO:0000313" key="7">
    <source>
        <dbReference type="Proteomes" id="UP001203297"/>
    </source>
</evidence>
<evidence type="ECO:0000256" key="1">
    <source>
        <dbReference type="ARBA" id="ARBA00004141"/>
    </source>
</evidence>
<reference evidence="6" key="1">
    <citation type="journal article" date="2022" name="New Phytol.">
        <title>Evolutionary transition to the ectomycorrhizal habit in the genomes of a hyperdiverse lineage of mushroom-forming fungi.</title>
        <authorList>
            <person name="Looney B."/>
            <person name="Miyauchi S."/>
            <person name="Morin E."/>
            <person name="Drula E."/>
            <person name="Courty P.E."/>
            <person name="Kohler A."/>
            <person name="Kuo A."/>
            <person name="LaButti K."/>
            <person name="Pangilinan J."/>
            <person name="Lipzen A."/>
            <person name="Riley R."/>
            <person name="Andreopoulos W."/>
            <person name="He G."/>
            <person name="Johnson J."/>
            <person name="Nolan M."/>
            <person name="Tritt A."/>
            <person name="Barry K.W."/>
            <person name="Grigoriev I.V."/>
            <person name="Nagy L.G."/>
            <person name="Hibbett D."/>
            <person name="Henrissat B."/>
            <person name="Matheny P.B."/>
            <person name="Labbe J."/>
            <person name="Martin F.M."/>
        </authorList>
    </citation>
    <scope>NUCLEOTIDE SEQUENCE</scope>
    <source>
        <strain evidence="6">BPL690</strain>
    </source>
</reference>
<gene>
    <name evidence="6" type="ORF">B0F90DRAFT_1822130</name>
</gene>
<feature type="transmembrane region" description="Helical" evidence="5">
    <location>
        <begin position="95"/>
        <end position="114"/>
    </location>
</feature>
<feature type="transmembrane region" description="Helical" evidence="5">
    <location>
        <begin position="220"/>
        <end position="241"/>
    </location>
</feature>
<comment type="subcellular location">
    <subcellularLocation>
        <location evidence="1">Membrane</location>
        <topology evidence="1">Multi-pass membrane protein</topology>
    </subcellularLocation>
</comment>
<organism evidence="6 7">
    <name type="scientific">Multifurca ochricompacta</name>
    <dbReference type="NCBI Taxonomy" id="376703"/>
    <lineage>
        <taxon>Eukaryota</taxon>
        <taxon>Fungi</taxon>
        <taxon>Dikarya</taxon>
        <taxon>Basidiomycota</taxon>
        <taxon>Agaricomycotina</taxon>
        <taxon>Agaricomycetes</taxon>
        <taxon>Russulales</taxon>
        <taxon>Russulaceae</taxon>
        <taxon>Multifurca</taxon>
    </lineage>
</organism>
<dbReference type="PANTHER" id="PTHR23507:SF1">
    <property type="entry name" value="FI18259P1-RELATED"/>
    <property type="match status" value="1"/>
</dbReference>
<feature type="transmembrane region" description="Helical" evidence="5">
    <location>
        <begin position="288"/>
        <end position="307"/>
    </location>
</feature>
<name>A0AAD4LWK6_9AGAM</name>
<dbReference type="GO" id="GO:0016020">
    <property type="term" value="C:membrane"/>
    <property type="evidence" value="ECO:0007669"/>
    <property type="project" value="UniProtKB-SubCell"/>
</dbReference>
<comment type="caution">
    <text evidence="6">The sequence shown here is derived from an EMBL/GenBank/DDBJ whole genome shotgun (WGS) entry which is preliminary data.</text>
</comment>
<dbReference type="PANTHER" id="PTHR23507">
    <property type="entry name" value="ZGC:174356"/>
    <property type="match status" value="1"/>
</dbReference>
<dbReference type="GO" id="GO:0022857">
    <property type="term" value="F:transmembrane transporter activity"/>
    <property type="evidence" value="ECO:0007669"/>
    <property type="project" value="InterPro"/>
</dbReference>
<evidence type="ECO:0000256" key="5">
    <source>
        <dbReference type="SAM" id="Phobius"/>
    </source>
</evidence>
<dbReference type="EMBL" id="WTXG01000097">
    <property type="protein sequence ID" value="KAI0293359.1"/>
    <property type="molecule type" value="Genomic_DNA"/>
</dbReference>
<evidence type="ECO:0000256" key="2">
    <source>
        <dbReference type="ARBA" id="ARBA00022692"/>
    </source>
</evidence>
<sequence length="385" mass="41626">MTNISPSPTRSRPRLLAGTTQSSYPAFSTLLPEGQVDDETAELLHEFVHPRPHTPVEELPDPIAYDIGGAEIDKIALEAQRRELSARPWWRRPSATWYIVLSPLSAVAVAALIAPRLQLYTNLVCEDLDGRRWDPAGGGVGSDTWHVGQTRPVPCIADPVVQANVAKLLTSASLSALLCPVSLCLTKSIILVTATLQGILSCLTAAFWGSFSDRYGRVRFLGLNITALLLSDSALVALAVAPKHVPGGYWFPVYVSALEGLIGGRSAGIAAVHAYLADCSDSATRSRIFSQFLGLVFTGMALGPSLGGVTERLAGSSYTIFYVALGLHVINAIFSWFVVPESLLPAQMDAARRAKRAESKGRWSSRILALLHLSRCWYLPPKRRA</sequence>
<feature type="transmembrane region" description="Helical" evidence="5">
    <location>
        <begin position="188"/>
        <end position="208"/>
    </location>
</feature>
<proteinExistence type="predicted"/>
<accession>A0AAD4LWK6</accession>
<dbReference type="InterPro" id="IPR036259">
    <property type="entry name" value="MFS_trans_sf"/>
</dbReference>
<dbReference type="AlphaFoldDB" id="A0AAD4LWK6"/>
<evidence type="ECO:0000256" key="4">
    <source>
        <dbReference type="ARBA" id="ARBA00023136"/>
    </source>
</evidence>
<dbReference type="SUPFAM" id="SSF103473">
    <property type="entry name" value="MFS general substrate transporter"/>
    <property type="match status" value="1"/>
</dbReference>